<dbReference type="RefSeq" id="WP_036213868.1">
    <property type="nucleotide sequence ID" value="NZ_AVPT01000060.1"/>
</dbReference>
<organism evidence="2 3">
    <name type="scientific">Lysobacter arseniciresistens ZS79</name>
    <dbReference type="NCBI Taxonomy" id="913325"/>
    <lineage>
        <taxon>Bacteria</taxon>
        <taxon>Pseudomonadati</taxon>
        <taxon>Pseudomonadota</taxon>
        <taxon>Gammaproteobacteria</taxon>
        <taxon>Lysobacterales</taxon>
        <taxon>Lysobacteraceae</taxon>
        <taxon>Novilysobacter</taxon>
    </lineage>
</organism>
<comment type="caution">
    <text evidence="2">The sequence shown here is derived from an EMBL/GenBank/DDBJ whole genome shotgun (WGS) entry which is preliminary data.</text>
</comment>
<reference evidence="2 3" key="1">
    <citation type="journal article" date="2015" name="Stand. Genomic Sci.">
        <title>Genomic information of the arsenic-resistant bacterium Lysobacter arseniciresistens type strain ZS79(T) and comparison of Lysobacter draft genomes.</title>
        <authorList>
            <person name="Liu L."/>
            <person name="Zhang S."/>
            <person name="Luo M."/>
            <person name="Wang G."/>
        </authorList>
    </citation>
    <scope>NUCLEOTIDE SEQUENCE [LARGE SCALE GENOMIC DNA]</scope>
    <source>
        <strain evidence="2 3">ZS79</strain>
    </source>
</reference>
<keyword evidence="3" id="KW-1185">Reference proteome</keyword>
<accession>A0A0A0EU09</accession>
<proteinExistence type="predicted"/>
<dbReference type="eggNOG" id="ENOG5033D6C">
    <property type="taxonomic scope" value="Bacteria"/>
</dbReference>
<dbReference type="OrthoDB" id="6184033at2"/>
<name>A0A0A0EU09_9GAMM</name>
<dbReference type="AlphaFoldDB" id="A0A0A0EU09"/>
<dbReference type="Proteomes" id="UP000029989">
    <property type="component" value="Unassembled WGS sequence"/>
</dbReference>
<evidence type="ECO:0000259" key="1">
    <source>
        <dbReference type="Pfam" id="PF13503"/>
    </source>
</evidence>
<dbReference type="InterPro" id="IPR025391">
    <property type="entry name" value="DUF4123"/>
</dbReference>
<gene>
    <name evidence="2" type="ORF">N799_12895</name>
</gene>
<protein>
    <recommendedName>
        <fullName evidence="1">DUF4123 domain-containing protein</fullName>
    </recommendedName>
</protein>
<sequence>MSLDSYALLRQASFGLVDQLAIDALPCELRLQVLRPAWFRGDASLLPALVDLRELSTRQIEHLLSDYDSTPKDRSAPAVAQILFTQVDEGTLRAHLAHRLTVRLNGRSALLRYYDPRVLLQLTWMLTQAQLSELFGPVDRLAYWVDGQWHTLDKADDEQPASMVDAQRIARIGLINEVVGDQSGREALVEASRYVETALITAEQHGLIDEDDRIAFARHVMDVHPRLDAHPKVAAMLKSVDQSNSYRDIAALLSDDDWQRIAQELEHTATTRTVQ</sequence>
<evidence type="ECO:0000313" key="2">
    <source>
        <dbReference type="EMBL" id="KGM52652.1"/>
    </source>
</evidence>
<dbReference type="Pfam" id="PF13503">
    <property type="entry name" value="DUF4123"/>
    <property type="match status" value="1"/>
</dbReference>
<dbReference type="EMBL" id="AVPT01000060">
    <property type="protein sequence ID" value="KGM52652.1"/>
    <property type="molecule type" value="Genomic_DNA"/>
</dbReference>
<evidence type="ECO:0000313" key="3">
    <source>
        <dbReference type="Proteomes" id="UP000029989"/>
    </source>
</evidence>
<feature type="domain" description="DUF4123" evidence="1">
    <location>
        <begin position="47"/>
        <end position="132"/>
    </location>
</feature>